<gene>
    <name evidence="1" type="ORF">NQ315_009121</name>
</gene>
<protein>
    <submittedName>
        <fullName evidence="1">Uncharacterized protein</fullName>
    </submittedName>
</protein>
<dbReference type="AlphaFoldDB" id="A0AAV8WFD7"/>
<evidence type="ECO:0000313" key="2">
    <source>
        <dbReference type="Proteomes" id="UP001159042"/>
    </source>
</evidence>
<sequence>MIKCRVKSRVKDTALFGANFCLWFVTVCTMSGGSTSAAAETLLRAALRATSTGNDNRFQELLQETTRRFRPNGPHQGLNSSKRVGRRKRAFIKKTVVLLRRSNADFFPVSKELEFLTKQGLGKYMDAEIKRTWSSLQLEQYFIEIYPNAPLNLVGFQYAKCLKNKKLEILKNITNTESLLD</sequence>
<dbReference type="Proteomes" id="UP001159042">
    <property type="component" value="Unassembled WGS sequence"/>
</dbReference>
<keyword evidence="2" id="KW-1185">Reference proteome</keyword>
<accession>A0AAV8WFD7</accession>
<name>A0AAV8WFD7_9CUCU</name>
<evidence type="ECO:0000313" key="1">
    <source>
        <dbReference type="EMBL" id="KAJ8925292.1"/>
    </source>
</evidence>
<reference evidence="1 2" key="1">
    <citation type="journal article" date="2023" name="Insect Mol. Biol.">
        <title>Genome sequencing provides insights into the evolution of gene families encoding plant cell wall-degrading enzymes in longhorned beetles.</title>
        <authorList>
            <person name="Shin N.R."/>
            <person name="Okamura Y."/>
            <person name="Kirsch R."/>
            <person name="Pauchet Y."/>
        </authorList>
    </citation>
    <scope>NUCLEOTIDE SEQUENCE [LARGE SCALE GENOMIC DNA]</scope>
    <source>
        <strain evidence="1">EAD_L_NR</strain>
    </source>
</reference>
<dbReference type="EMBL" id="JANEYG010000001">
    <property type="protein sequence ID" value="KAJ8925292.1"/>
    <property type="molecule type" value="Genomic_DNA"/>
</dbReference>
<proteinExistence type="predicted"/>
<comment type="caution">
    <text evidence="1">The sequence shown here is derived from an EMBL/GenBank/DDBJ whole genome shotgun (WGS) entry which is preliminary data.</text>
</comment>
<organism evidence="1 2">
    <name type="scientific">Exocentrus adspersus</name>
    <dbReference type="NCBI Taxonomy" id="1586481"/>
    <lineage>
        <taxon>Eukaryota</taxon>
        <taxon>Metazoa</taxon>
        <taxon>Ecdysozoa</taxon>
        <taxon>Arthropoda</taxon>
        <taxon>Hexapoda</taxon>
        <taxon>Insecta</taxon>
        <taxon>Pterygota</taxon>
        <taxon>Neoptera</taxon>
        <taxon>Endopterygota</taxon>
        <taxon>Coleoptera</taxon>
        <taxon>Polyphaga</taxon>
        <taxon>Cucujiformia</taxon>
        <taxon>Chrysomeloidea</taxon>
        <taxon>Cerambycidae</taxon>
        <taxon>Lamiinae</taxon>
        <taxon>Acanthocinini</taxon>
        <taxon>Exocentrus</taxon>
    </lineage>
</organism>